<organism evidence="3 4">
    <name type="scientific">Galdieria partita</name>
    <dbReference type="NCBI Taxonomy" id="83374"/>
    <lineage>
        <taxon>Eukaryota</taxon>
        <taxon>Rhodophyta</taxon>
        <taxon>Bangiophyceae</taxon>
        <taxon>Galdieriales</taxon>
        <taxon>Galdieriaceae</taxon>
        <taxon>Galdieria</taxon>
    </lineage>
</organism>
<feature type="domain" description="SAM" evidence="1">
    <location>
        <begin position="69"/>
        <end position="116"/>
    </location>
</feature>
<proteinExistence type="predicted"/>
<protein>
    <recommendedName>
        <fullName evidence="1">SAM domain-containing protein</fullName>
    </recommendedName>
</protein>
<accession>A0A9C7Q166</accession>
<evidence type="ECO:0000259" key="1">
    <source>
        <dbReference type="Pfam" id="PF00536"/>
    </source>
</evidence>
<reference evidence="3" key="1">
    <citation type="journal article" date="2022" name="Proc. Natl. Acad. Sci. U.S.A.">
        <title>Life cycle and functional genomics of the unicellular red alga Galdieria for elucidating algal and plant evolution and industrial use.</title>
        <authorList>
            <person name="Hirooka S."/>
            <person name="Itabashi T."/>
            <person name="Ichinose T.M."/>
            <person name="Onuma R."/>
            <person name="Fujiwara T."/>
            <person name="Yamashita S."/>
            <person name="Jong L.W."/>
            <person name="Tomita R."/>
            <person name="Iwane A.H."/>
            <person name="Miyagishima S.Y."/>
        </authorList>
    </citation>
    <scope>NUCLEOTIDE SEQUENCE</scope>
    <source>
        <strain evidence="3">NBRC 102759</strain>
    </source>
</reference>
<comment type="caution">
    <text evidence="3">The sequence shown here is derived from an EMBL/GenBank/DDBJ whole genome shotgun (WGS) entry which is preliminary data.</text>
</comment>
<dbReference type="EMBL" id="BQMJ01000057">
    <property type="protein sequence ID" value="GJQ14563.1"/>
    <property type="molecule type" value="Genomic_DNA"/>
</dbReference>
<keyword evidence="4" id="KW-1185">Reference proteome</keyword>
<dbReference type="AlphaFoldDB" id="A0A9C7Q166"/>
<evidence type="ECO:0000313" key="4">
    <source>
        <dbReference type="Proteomes" id="UP001061958"/>
    </source>
</evidence>
<dbReference type="Pfam" id="PF00536">
    <property type="entry name" value="SAM_1"/>
    <property type="match status" value="1"/>
</dbReference>
<evidence type="ECO:0000313" key="3">
    <source>
        <dbReference type="EMBL" id="GJQ14563.1"/>
    </source>
</evidence>
<dbReference type="Gene3D" id="1.10.150.50">
    <property type="entry name" value="Transcription Factor, Ets-1"/>
    <property type="match status" value="1"/>
</dbReference>
<dbReference type="OrthoDB" id="76949at2759"/>
<dbReference type="EMBL" id="BQMJ01000036">
    <property type="protein sequence ID" value="GJQ12772.1"/>
    <property type="molecule type" value="Genomic_DNA"/>
</dbReference>
<reference evidence="3" key="2">
    <citation type="submission" date="2022-01" db="EMBL/GenBank/DDBJ databases">
        <authorList>
            <person name="Hirooka S."/>
            <person name="Miyagishima S.Y."/>
        </authorList>
    </citation>
    <scope>NUCLEOTIDE SEQUENCE</scope>
    <source>
        <strain evidence="3">NBRC 102759</strain>
    </source>
</reference>
<name>A0A9C7Q166_9RHOD</name>
<dbReference type="InterPro" id="IPR013761">
    <property type="entry name" value="SAM/pointed_sf"/>
</dbReference>
<evidence type="ECO:0000313" key="2">
    <source>
        <dbReference type="EMBL" id="GJQ12772.1"/>
    </source>
</evidence>
<dbReference type="SUPFAM" id="SSF47769">
    <property type="entry name" value="SAM/Pointed domain"/>
    <property type="match status" value="1"/>
</dbReference>
<sequence length="169" mass="19432">MNHETSCPICQQPLDCYSLLGRIEHVDNCLLVGNEPRASHTNKETIQDYFTPAFPIKRKETLLSPPFVKFLQSLGLDSYLKIFQREEIEPETLLQCNFKDLKAIGLRNAAATRILNLRLQILALCLFMTKKSGKVQAAQRPKTFLVRHPSSLISNIENFNPHIVNYRHR</sequence>
<dbReference type="Proteomes" id="UP001061958">
    <property type="component" value="Unassembled WGS sequence"/>
</dbReference>
<gene>
    <name evidence="2" type="ORF">GpartN1_g4563.t1</name>
    <name evidence="3" type="ORF">GpartN1_g6354.t1</name>
</gene>
<dbReference type="InterPro" id="IPR001660">
    <property type="entry name" value="SAM"/>
</dbReference>